<feature type="compositionally biased region" description="Low complexity" evidence="1">
    <location>
        <begin position="181"/>
        <end position="235"/>
    </location>
</feature>
<comment type="caution">
    <text evidence="2">The sequence shown here is derived from an EMBL/GenBank/DDBJ whole genome shotgun (WGS) entry which is preliminary data.</text>
</comment>
<feature type="compositionally biased region" description="Low complexity" evidence="1">
    <location>
        <begin position="697"/>
        <end position="712"/>
    </location>
</feature>
<evidence type="ECO:0000313" key="2">
    <source>
        <dbReference type="EMBL" id="KAL2915306.1"/>
    </source>
</evidence>
<proteinExistence type="predicted"/>
<name>A0ABR4N709_9FUNG</name>
<feature type="region of interest" description="Disordered" evidence="1">
    <location>
        <begin position="849"/>
        <end position="912"/>
    </location>
</feature>
<feature type="region of interest" description="Disordered" evidence="1">
    <location>
        <begin position="165"/>
        <end position="235"/>
    </location>
</feature>
<feature type="compositionally biased region" description="Pro residues" evidence="1">
    <location>
        <begin position="170"/>
        <end position="180"/>
    </location>
</feature>
<feature type="compositionally biased region" description="Low complexity" evidence="1">
    <location>
        <begin position="651"/>
        <end position="660"/>
    </location>
</feature>
<sequence>MAPPTALRLLPLPGAEGFVHGLYGLEECRVRGFVRIERAQGSQAPLHIKALTLQLRGLLWTRFLDTVDTFDMVRREKTLFVETQPLLQDTVLMPDELSGAVDIPFELAFPPHDPVPSGHGPAPQLLPPACSVFGQSSLLHSYQAAVEYVLSATLAEAAASTAASLAQTPGPSPAPSPAPSAAPSRGRSRTSSMGGAAAASAAAAPGTDGATTRGRAPGGAAADAAPAGPAPARQTAAGPSLGLGLFAAGLASLFAPPVRTVSVSLAPFVTYDPRLLPTVMHPDPRRWRSAPGAAPIEYDIEVGAIALGPNDPIRFAYRMVVDPESARRGVRVRKVSFVLKETHIVGEGRCCALDDRSRHYAVHKPPARVKGVTELLRWEHVEYSPASHSDFSRSLSSAFGLAFGVGSSSSHPSSSSSLAAAAAAAGGGAVGTTSGARSSSLAASAATGSTASPRPSASHGGATSSGTRGFNGGPGPSSGVLELTHLREPQKSIGTLHRPGTRGGAGDGMYVENATILHVPALGGFAPSTAKPIIPDDDHICKKIRPRKALLQVRHSVQVSIEFIGAEKMSIESGVYLLPVGHDECVRVLDEDPEILPNLDYDKIVGIEVWVPEYSERDPFFPDSLVASPMPSHSNTGNSSPQGSLRAPTTSEYESSAASSLDEDSNGDQERRARDEALSAAARSSSSAASDEHSDASSDLDSSESSSPSDDSYVSAVPESPAPRYEDVVLAPPPSRALSSAPSTELLSAALPQDDLLLRARSQARLASRQGEAYVQDASVPVLESRYLSPSTTPAVNLEDMDPLTRFTYEPLSIATLEEAISEAMRDSIVLDIINLDAYHRGRGIRRYTSDEQASEASSPDVPSRDIVDDGPSWLSPRFDPGSAASLIYTPPRIAASASGGSNSRHDNDTRT</sequence>
<gene>
    <name evidence="2" type="ORF">HK105_205171</name>
</gene>
<feature type="compositionally biased region" description="Low complexity" evidence="1">
    <location>
        <begin position="678"/>
        <end position="689"/>
    </location>
</feature>
<feature type="compositionally biased region" description="Polar residues" evidence="1">
    <location>
        <begin position="631"/>
        <end position="650"/>
    </location>
</feature>
<dbReference type="Proteomes" id="UP001527925">
    <property type="component" value="Unassembled WGS sequence"/>
</dbReference>
<evidence type="ECO:0000313" key="3">
    <source>
        <dbReference type="Proteomes" id="UP001527925"/>
    </source>
</evidence>
<feature type="region of interest" description="Disordered" evidence="1">
    <location>
        <begin position="445"/>
        <end position="481"/>
    </location>
</feature>
<feature type="compositionally biased region" description="Low complexity" evidence="1">
    <location>
        <begin position="445"/>
        <end position="468"/>
    </location>
</feature>
<feature type="compositionally biased region" description="Basic and acidic residues" evidence="1">
    <location>
        <begin position="668"/>
        <end position="677"/>
    </location>
</feature>
<feature type="region of interest" description="Disordered" evidence="1">
    <location>
        <begin position="625"/>
        <end position="719"/>
    </location>
</feature>
<protein>
    <recommendedName>
        <fullName evidence="4">Arrestin C-terminal-like domain-containing protein</fullName>
    </recommendedName>
</protein>
<organism evidence="2 3">
    <name type="scientific">Polyrhizophydium stewartii</name>
    <dbReference type="NCBI Taxonomy" id="2732419"/>
    <lineage>
        <taxon>Eukaryota</taxon>
        <taxon>Fungi</taxon>
        <taxon>Fungi incertae sedis</taxon>
        <taxon>Chytridiomycota</taxon>
        <taxon>Chytridiomycota incertae sedis</taxon>
        <taxon>Chytridiomycetes</taxon>
        <taxon>Rhizophydiales</taxon>
        <taxon>Rhizophydiales incertae sedis</taxon>
        <taxon>Polyrhizophydium</taxon>
    </lineage>
</organism>
<evidence type="ECO:0000256" key="1">
    <source>
        <dbReference type="SAM" id="MobiDB-lite"/>
    </source>
</evidence>
<accession>A0ABR4N709</accession>
<evidence type="ECO:0008006" key="4">
    <source>
        <dbReference type="Google" id="ProtNLM"/>
    </source>
</evidence>
<reference evidence="2 3" key="1">
    <citation type="submission" date="2023-09" db="EMBL/GenBank/DDBJ databases">
        <title>Pangenome analysis of Batrachochytrium dendrobatidis and related Chytrids.</title>
        <authorList>
            <person name="Yacoub M.N."/>
            <person name="Stajich J.E."/>
            <person name="James T.Y."/>
        </authorList>
    </citation>
    <scope>NUCLEOTIDE SEQUENCE [LARGE SCALE GENOMIC DNA]</scope>
    <source>
        <strain evidence="2 3">JEL0888</strain>
    </source>
</reference>
<keyword evidence="3" id="KW-1185">Reference proteome</keyword>
<dbReference type="EMBL" id="JADGIZ020000025">
    <property type="protein sequence ID" value="KAL2915306.1"/>
    <property type="molecule type" value="Genomic_DNA"/>
</dbReference>